<keyword evidence="3" id="KW-0227">DNA damage</keyword>
<dbReference type="PANTHER" id="PTHR33991:SF1">
    <property type="entry name" value="DNA REPAIR PROTEIN RECO"/>
    <property type="match status" value="1"/>
</dbReference>
<sequence>MSLYKTKAIILRTNRYSEADKIINLLTPNGRVSAIAKGARKVKSKFGGRIELFCLLDLVLYKGKNLHTVTQANLLKPYDNIRNDYKKFLTASAAAELIDKVTFGGQKEQALFDLLERFLSYLDSVKQLDKIALLYFDWKVIRLLGVLPQTIHMDDQNEITWLNFSDGCLQDKPSQNDDCLKLEPLTTRLLKSIINNSSFKKVNAISISENTIEQISRLTEQYIKYQLQVNLRTRSYIV</sequence>
<dbReference type="EMBL" id="LAZR01003671">
    <property type="protein sequence ID" value="KKN15846.1"/>
    <property type="molecule type" value="Genomic_DNA"/>
</dbReference>
<feature type="domain" description="DNA replication/recombination mediator RecO N-terminal" evidence="7">
    <location>
        <begin position="1"/>
        <end position="78"/>
    </location>
</feature>
<dbReference type="Pfam" id="PF02565">
    <property type="entry name" value="RecO_C"/>
    <property type="match status" value="1"/>
</dbReference>
<reference evidence="8" key="1">
    <citation type="journal article" date="2015" name="Nature">
        <title>Complex archaea that bridge the gap between prokaryotes and eukaryotes.</title>
        <authorList>
            <person name="Spang A."/>
            <person name="Saw J.H."/>
            <person name="Jorgensen S.L."/>
            <person name="Zaremba-Niedzwiedzka K."/>
            <person name="Martijn J."/>
            <person name="Lind A.E."/>
            <person name="van Eijk R."/>
            <person name="Schleper C."/>
            <person name="Guy L."/>
            <person name="Ettema T.J."/>
        </authorList>
    </citation>
    <scope>NUCLEOTIDE SEQUENCE</scope>
</reference>
<evidence type="ECO:0000256" key="6">
    <source>
        <dbReference type="ARBA" id="ARBA00033409"/>
    </source>
</evidence>
<dbReference type="Pfam" id="PF11967">
    <property type="entry name" value="RecO_N"/>
    <property type="match status" value="1"/>
</dbReference>
<evidence type="ECO:0000256" key="1">
    <source>
        <dbReference type="ARBA" id="ARBA00007452"/>
    </source>
</evidence>
<dbReference type="NCBIfam" id="TIGR00613">
    <property type="entry name" value="reco"/>
    <property type="match status" value="1"/>
</dbReference>
<protein>
    <recommendedName>
        <fullName evidence="2">DNA repair protein RecO</fullName>
    </recommendedName>
    <alternativeName>
        <fullName evidence="6">Recombination protein O</fullName>
    </alternativeName>
</protein>
<dbReference type="InterPro" id="IPR012340">
    <property type="entry name" value="NA-bd_OB-fold"/>
</dbReference>
<comment type="caution">
    <text evidence="8">The sequence shown here is derived from an EMBL/GenBank/DDBJ whole genome shotgun (WGS) entry which is preliminary data.</text>
</comment>
<dbReference type="GO" id="GO:0006310">
    <property type="term" value="P:DNA recombination"/>
    <property type="evidence" value="ECO:0007669"/>
    <property type="project" value="UniProtKB-KW"/>
</dbReference>
<evidence type="ECO:0000256" key="2">
    <source>
        <dbReference type="ARBA" id="ARBA00021310"/>
    </source>
</evidence>
<organism evidence="8">
    <name type="scientific">marine sediment metagenome</name>
    <dbReference type="NCBI Taxonomy" id="412755"/>
    <lineage>
        <taxon>unclassified sequences</taxon>
        <taxon>metagenomes</taxon>
        <taxon>ecological metagenomes</taxon>
    </lineage>
</organism>
<dbReference type="AlphaFoldDB" id="A0A0F9QRS9"/>
<dbReference type="HAMAP" id="MF_00201">
    <property type="entry name" value="RecO"/>
    <property type="match status" value="1"/>
</dbReference>
<dbReference type="Gene3D" id="1.20.1440.120">
    <property type="entry name" value="Recombination protein O, C-terminal domain"/>
    <property type="match status" value="1"/>
</dbReference>
<comment type="similarity">
    <text evidence="1">Belongs to the RecO family.</text>
</comment>
<dbReference type="InterPro" id="IPR042242">
    <property type="entry name" value="RecO_C"/>
</dbReference>
<dbReference type="PANTHER" id="PTHR33991">
    <property type="entry name" value="DNA REPAIR PROTEIN RECO"/>
    <property type="match status" value="1"/>
</dbReference>
<evidence type="ECO:0000256" key="5">
    <source>
        <dbReference type="ARBA" id="ARBA00023204"/>
    </source>
</evidence>
<evidence type="ECO:0000256" key="3">
    <source>
        <dbReference type="ARBA" id="ARBA00022763"/>
    </source>
</evidence>
<dbReference type="SUPFAM" id="SSF50249">
    <property type="entry name" value="Nucleic acid-binding proteins"/>
    <property type="match status" value="1"/>
</dbReference>
<dbReference type="InterPro" id="IPR037278">
    <property type="entry name" value="ARFGAP/RecO"/>
</dbReference>
<proteinExistence type="inferred from homology"/>
<evidence type="ECO:0000259" key="7">
    <source>
        <dbReference type="Pfam" id="PF11967"/>
    </source>
</evidence>
<dbReference type="Gene3D" id="2.40.50.140">
    <property type="entry name" value="Nucleic acid-binding proteins"/>
    <property type="match status" value="1"/>
</dbReference>
<gene>
    <name evidence="8" type="ORF">LCGC14_0981830</name>
</gene>
<dbReference type="SUPFAM" id="SSF57863">
    <property type="entry name" value="ArfGap/RecO-like zinc finger"/>
    <property type="match status" value="1"/>
</dbReference>
<dbReference type="InterPro" id="IPR022572">
    <property type="entry name" value="DNA_rep/recomb_RecO_N"/>
</dbReference>
<evidence type="ECO:0000256" key="4">
    <source>
        <dbReference type="ARBA" id="ARBA00023172"/>
    </source>
</evidence>
<keyword evidence="5" id="KW-0234">DNA repair</keyword>
<dbReference type="GO" id="GO:0043590">
    <property type="term" value="C:bacterial nucleoid"/>
    <property type="evidence" value="ECO:0007669"/>
    <property type="project" value="TreeGrafter"/>
</dbReference>
<name>A0A0F9QRS9_9ZZZZ</name>
<dbReference type="InterPro" id="IPR003717">
    <property type="entry name" value="RecO"/>
</dbReference>
<dbReference type="GO" id="GO:0006302">
    <property type="term" value="P:double-strand break repair"/>
    <property type="evidence" value="ECO:0007669"/>
    <property type="project" value="TreeGrafter"/>
</dbReference>
<keyword evidence="4" id="KW-0233">DNA recombination</keyword>
<accession>A0A0F9QRS9</accession>
<evidence type="ECO:0000313" key="8">
    <source>
        <dbReference type="EMBL" id="KKN15846.1"/>
    </source>
</evidence>